<reference evidence="2" key="1">
    <citation type="submission" date="2024-07" db="EMBL/GenBank/DDBJ databases">
        <title>Two chromosome-level genome assemblies of Korean endemic species Abeliophyllum distichum and Forsythia ovata (Oleaceae).</title>
        <authorList>
            <person name="Jang H."/>
        </authorList>
    </citation>
    <scope>NUCLEOTIDE SEQUENCE [LARGE SCALE GENOMIC DNA]</scope>
</reference>
<keyword evidence="2" id="KW-1185">Reference proteome</keyword>
<organism evidence="1 2">
    <name type="scientific">Forsythia ovata</name>
    <dbReference type="NCBI Taxonomy" id="205694"/>
    <lineage>
        <taxon>Eukaryota</taxon>
        <taxon>Viridiplantae</taxon>
        <taxon>Streptophyta</taxon>
        <taxon>Embryophyta</taxon>
        <taxon>Tracheophyta</taxon>
        <taxon>Spermatophyta</taxon>
        <taxon>Magnoliopsida</taxon>
        <taxon>eudicotyledons</taxon>
        <taxon>Gunneridae</taxon>
        <taxon>Pentapetalae</taxon>
        <taxon>asterids</taxon>
        <taxon>lamiids</taxon>
        <taxon>Lamiales</taxon>
        <taxon>Oleaceae</taxon>
        <taxon>Forsythieae</taxon>
        <taxon>Forsythia</taxon>
    </lineage>
</organism>
<proteinExistence type="predicted"/>
<dbReference type="EMBL" id="JBFOLJ010000002">
    <property type="protein sequence ID" value="KAL2553426.1"/>
    <property type="molecule type" value="Genomic_DNA"/>
</dbReference>
<protein>
    <submittedName>
        <fullName evidence="1">Uncharacterized protein</fullName>
    </submittedName>
</protein>
<sequence>MEQSFAAQIVQVVVAGNSVEYPSALLNGQVNAKGDWLVIHISDFWLLIYTDGLLHLPAGIRSHGGQQHLGRYYFSIQGAKLVIDTPNLEFFEYRGQETEFHFVKELKSLARAEISFISKVQDHDKVSEFINKMRGVKSLFLSYNAVEGWN</sequence>
<evidence type="ECO:0000313" key="1">
    <source>
        <dbReference type="EMBL" id="KAL2553426.1"/>
    </source>
</evidence>
<comment type="caution">
    <text evidence="1">The sequence shown here is derived from an EMBL/GenBank/DDBJ whole genome shotgun (WGS) entry which is preliminary data.</text>
</comment>
<name>A0ABD1WUQ2_9LAMI</name>
<dbReference type="Proteomes" id="UP001604277">
    <property type="component" value="Unassembled WGS sequence"/>
</dbReference>
<dbReference type="AlphaFoldDB" id="A0ABD1WUQ2"/>
<evidence type="ECO:0000313" key="2">
    <source>
        <dbReference type="Proteomes" id="UP001604277"/>
    </source>
</evidence>
<accession>A0ABD1WUQ2</accession>
<gene>
    <name evidence="1" type="ORF">Fot_07045</name>
</gene>